<evidence type="ECO:0000256" key="1">
    <source>
        <dbReference type="ARBA" id="ARBA00002969"/>
    </source>
</evidence>
<keyword evidence="6" id="KW-0012">Acyltransferase</keyword>
<dbReference type="PANTHER" id="PTHR11877:SF14">
    <property type="entry name" value="CHALCONE SYNTHASE"/>
    <property type="match status" value="1"/>
</dbReference>
<keyword evidence="4" id="KW-0808">Transferase</keyword>
<comment type="pathway">
    <text evidence="2">Secondary metabolite biosynthesis; flavonoid biosynthesis.</text>
</comment>
<accession>A0A0K9NS28</accession>
<dbReference type="EMBL" id="LFYR01001769">
    <property type="protein sequence ID" value="KMZ59579.1"/>
    <property type="molecule type" value="Genomic_DNA"/>
</dbReference>
<evidence type="ECO:0000259" key="7">
    <source>
        <dbReference type="Pfam" id="PF00195"/>
    </source>
</evidence>
<dbReference type="Proteomes" id="UP000036987">
    <property type="component" value="Unassembled WGS sequence"/>
</dbReference>
<evidence type="ECO:0000313" key="8">
    <source>
        <dbReference type="EMBL" id="KMZ59579.1"/>
    </source>
</evidence>
<dbReference type="EC" id="2.3.1.74" evidence="3"/>
<dbReference type="InterPro" id="IPR001099">
    <property type="entry name" value="Chalcone/stilbene_synt_N"/>
</dbReference>
<dbReference type="OrthoDB" id="1529441at2759"/>
<dbReference type="AlphaFoldDB" id="A0A0K9NS28"/>
<dbReference type="STRING" id="29655.A0A0K9NS28"/>
<evidence type="ECO:0000256" key="4">
    <source>
        <dbReference type="ARBA" id="ARBA00022679"/>
    </source>
</evidence>
<dbReference type="Gene3D" id="3.40.47.10">
    <property type="match status" value="1"/>
</dbReference>
<feature type="non-terminal residue" evidence="8">
    <location>
        <position position="101"/>
    </location>
</feature>
<reference evidence="9" key="1">
    <citation type="journal article" date="2016" name="Nature">
        <title>The genome of the seagrass Zostera marina reveals angiosperm adaptation to the sea.</title>
        <authorList>
            <person name="Olsen J.L."/>
            <person name="Rouze P."/>
            <person name="Verhelst B."/>
            <person name="Lin Y.-C."/>
            <person name="Bayer T."/>
            <person name="Collen J."/>
            <person name="Dattolo E."/>
            <person name="De Paoli E."/>
            <person name="Dittami S."/>
            <person name="Maumus F."/>
            <person name="Michel G."/>
            <person name="Kersting A."/>
            <person name="Lauritano C."/>
            <person name="Lohaus R."/>
            <person name="Toepel M."/>
            <person name="Tonon T."/>
            <person name="Vanneste K."/>
            <person name="Amirebrahimi M."/>
            <person name="Brakel J."/>
            <person name="Bostroem C."/>
            <person name="Chovatia M."/>
            <person name="Grimwood J."/>
            <person name="Jenkins J.W."/>
            <person name="Jueterbock A."/>
            <person name="Mraz A."/>
            <person name="Stam W.T."/>
            <person name="Tice H."/>
            <person name="Bornberg-Bauer E."/>
            <person name="Green P.J."/>
            <person name="Pearson G.A."/>
            <person name="Procaccini G."/>
            <person name="Duarte C.M."/>
            <person name="Schmutz J."/>
            <person name="Reusch T.B.H."/>
            <person name="Van de Peer Y."/>
        </authorList>
    </citation>
    <scope>NUCLEOTIDE SEQUENCE [LARGE SCALE GENOMIC DNA]</scope>
    <source>
        <strain evidence="9">cv. Finnish</strain>
    </source>
</reference>
<name>A0A0K9NS28_ZOSMR</name>
<keyword evidence="9" id="KW-1185">Reference proteome</keyword>
<comment type="caution">
    <text evidence="8">The sequence shown here is derived from an EMBL/GenBank/DDBJ whole genome shotgun (WGS) entry which is preliminary data.</text>
</comment>
<evidence type="ECO:0000256" key="6">
    <source>
        <dbReference type="ARBA" id="ARBA00023315"/>
    </source>
</evidence>
<proteinExistence type="predicted"/>
<dbReference type="GO" id="GO:0016210">
    <property type="term" value="F:naringenin-chalcone synthase activity"/>
    <property type="evidence" value="ECO:0007669"/>
    <property type="project" value="UniProtKB-EC"/>
</dbReference>
<evidence type="ECO:0000256" key="2">
    <source>
        <dbReference type="ARBA" id="ARBA00004966"/>
    </source>
</evidence>
<feature type="domain" description="Chalcone/stilbene synthase N-terminal" evidence="7">
    <location>
        <begin position="7"/>
        <end position="100"/>
    </location>
</feature>
<keyword evidence="5" id="KW-0284">Flavonoid biosynthesis</keyword>
<dbReference type="GO" id="GO:0009813">
    <property type="term" value="P:flavonoid biosynthetic process"/>
    <property type="evidence" value="ECO:0007669"/>
    <property type="project" value="UniProtKB-KW"/>
</dbReference>
<dbReference type="SUPFAM" id="SSF53901">
    <property type="entry name" value="Thiolase-like"/>
    <property type="match status" value="1"/>
</dbReference>
<dbReference type="InterPro" id="IPR011141">
    <property type="entry name" value="Polyketide_synthase_type-III"/>
</dbReference>
<protein>
    <recommendedName>
        <fullName evidence="3">chalcone synthase</fullName>
        <ecNumber evidence="3">2.3.1.74</ecNumber>
    </recommendedName>
</protein>
<gene>
    <name evidence="8" type="ORF">ZOSMA_678G00030</name>
</gene>
<evidence type="ECO:0000256" key="5">
    <source>
        <dbReference type="ARBA" id="ARBA00023241"/>
    </source>
</evidence>
<evidence type="ECO:0000313" key="9">
    <source>
        <dbReference type="Proteomes" id="UP000036987"/>
    </source>
</evidence>
<organism evidence="8 9">
    <name type="scientific">Zostera marina</name>
    <name type="common">Eelgrass</name>
    <dbReference type="NCBI Taxonomy" id="29655"/>
    <lineage>
        <taxon>Eukaryota</taxon>
        <taxon>Viridiplantae</taxon>
        <taxon>Streptophyta</taxon>
        <taxon>Embryophyta</taxon>
        <taxon>Tracheophyta</taxon>
        <taxon>Spermatophyta</taxon>
        <taxon>Magnoliopsida</taxon>
        <taxon>Liliopsida</taxon>
        <taxon>Zosteraceae</taxon>
        <taxon>Zostera</taxon>
    </lineage>
</organism>
<dbReference type="Pfam" id="PF00195">
    <property type="entry name" value="Chal_sti_synt_N"/>
    <property type="match status" value="1"/>
</dbReference>
<evidence type="ECO:0000256" key="3">
    <source>
        <dbReference type="ARBA" id="ARBA00012975"/>
    </source>
</evidence>
<comment type="function">
    <text evidence="1">The primary product of this enzyme is 4,2',4',6'-tetrahydroxychalcone (also termed naringenin-chalcone or chalcone) which can under specific conditions spontaneously isomerize into naringenin.</text>
</comment>
<dbReference type="InterPro" id="IPR016039">
    <property type="entry name" value="Thiolase-like"/>
</dbReference>
<dbReference type="PANTHER" id="PTHR11877">
    <property type="entry name" value="HYDROXYMETHYLGLUTARYL-COA SYNTHASE"/>
    <property type="match status" value="1"/>
</dbReference>
<sequence>MSVAMIEDFRQAQRARGPANVLAIGTATPKHAILQADYPDYYFRVTKSEHLTDLKKKFQRMCEKSMIRKRHMYLTEDILKENPNVCAYMAPSLNVRQDMVV</sequence>